<dbReference type="SUPFAM" id="SSF117281">
    <property type="entry name" value="Kelch motif"/>
    <property type="match status" value="2"/>
</dbReference>
<dbReference type="AlphaFoldDB" id="A0A820B0M9"/>
<dbReference type="Proteomes" id="UP000663868">
    <property type="component" value="Unassembled WGS sequence"/>
</dbReference>
<comment type="caution">
    <text evidence="3">The sequence shown here is derived from an EMBL/GenBank/DDBJ whole genome shotgun (WGS) entry which is preliminary data.</text>
</comment>
<dbReference type="Gene3D" id="2.120.10.80">
    <property type="entry name" value="Kelch-type beta propeller"/>
    <property type="match status" value="1"/>
</dbReference>
<keyword evidence="2" id="KW-0677">Repeat</keyword>
<dbReference type="SMART" id="SM00612">
    <property type="entry name" value="Kelch"/>
    <property type="match status" value="5"/>
</dbReference>
<reference evidence="3" key="1">
    <citation type="submission" date="2021-02" db="EMBL/GenBank/DDBJ databases">
        <authorList>
            <person name="Nowell W R."/>
        </authorList>
    </citation>
    <scope>NUCLEOTIDE SEQUENCE</scope>
</reference>
<evidence type="ECO:0000313" key="3">
    <source>
        <dbReference type="EMBL" id="CAF4198313.1"/>
    </source>
</evidence>
<dbReference type="Pfam" id="PF01344">
    <property type="entry name" value="Kelch_1"/>
    <property type="match status" value="2"/>
</dbReference>
<dbReference type="InterPro" id="IPR051746">
    <property type="entry name" value="Kelch_domain_containing_8"/>
</dbReference>
<proteinExistence type="predicted"/>
<accession>A0A820B0M9</accession>
<dbReference type="PANTHER" id="PTHR46260:SF3">
    <property type="entry name" value="RING-TYPE DOMAIN-CONTAINING PROTEIN"/>
    <property type="match status" value="1"/>
</dbReference>
<protein>
    <submittedName>
        <fullName evidence="3">Uncharacterized protein</fullName>
    </submittedName>
</protein>
<dbReference type="InterPro" id="IPR015915">
    <property type="entry name" value="Kelch-typ_b-propeller"/>
</dbReference>
<gene>
    <name evidence="3" type="ORF">KXQ929_LOCUS39948</name>
</gene>
<evidence type="ECO:0000256" key="2">
    <source>
        <dbReference type="ARBA" id="ARBA00022737"/>
    </source>
</evidence>
<organism evidence="3 4">
    <name type="scientific">Adineta steineri</name>
    <dbReference type="NCBI Taxonomy" id="433720"/>
    <lineage>
        <taxon>Eukaryota</taxon>
        <taxon>Metazoa</taxon>
        <taxon>Spiralia</taxon>
        <taxon>Gnathifera</taxon>
        <taxon>Rotifera</taxon>
        <taxon>Eurotatoria</taxon>
        <taxon>Bdelloidea</taxon>
        <taxon>Adinetida</taxon>
        <taxon>Adinetidae</taxon>
        <taxon>Adineta</taxon>
    </lineage>
</organism>
<evidence type="ECO:0000256" key="1">
    <source>
        <dbReference type="ARBA" id="ARBA00022441"/>
    </source>
</evidence>
<feature type="non-terminal residue" evidence="3">
    <location>
        <position position="1"/>
    </location>
</feature>
<dbReference type="Gene3D" id="2.130.10.80">
    <property type="entry name" value="Galactose oxidase/kelch, beta-propeller"/>
    <property type="match status" value="2"/>
</dbReference>
<dbReference type="InterPro" id="IPR037293">
    <property type="entry name" value="Gal_Oxidase_central_sf"/>
</dbReference>
<sequence length="326" mass="36648">DEFPVITIENGELLVCGGRVLYGGRTPEGPFCEIYYSLNREWRKFPDMNVGRSGLTLTLLSDNRSILAIGSENKYDAYTAEIYDRDMNKWFFVPNIMNKGRIEHTATLLQNGQVLIVGGMAPDVYSFLSSTELYIPSSNTFVMKGNLKADRHRHTAILLTNGLSILVIGGSVLRPEIYKAGVWHYTLHDMITRRRYCAAVLLFNGNILIAGGIDSKSNTLSSVEIFQPDTETFSPVQRMACARSDFTLTRLLTGQVLAIGGENSLNDECLRVIELYDPITNQWQSTRQLNTARHNHKAVLINNSVLILGGETTENNYEFTCERYDL</sequence>
<dbReference type="EMBL" id="CAJOBB010007970">
    <property type="protein sequence ID" value="CAF4198313.1"/>
    <property type="molecule type" value="Genomic_DNA"/>
</dbReference>
<dbReference type="PANTHER" id="PTHR46260">
    <property type="entry name" value="RING-TYPE DOMAIN-CONTAINING PROTEIN"/>
    <property type="match status" value="1"/>
</dbReference>
<keyword evidence="1" id="KW-0880">Kelch repeat</keyword>
<name>A0A820B0M9_9BILA</name>
<dbReference type="InterPro" id="IPR006652">
    <property type="entry name" value="Kelch_1"/>
</dbReference>
<evidence type="ECO:0000313" key="4">
    <source>
        <dbReference type="Proteomes" id="UP000663868"/>
    </source>
</evidence>